<gene>
    <name evidence="2" type="ORF">AGLY_012047</name>
</gene>
<dbReference type="Proteomes" id="UP000475862">
    <property type="component" value="Unassembled WGS sequence"/>
</dbReference>
<proteinExistence type="predicted"/>
<comment type="caution">
    <text evidence="2">The sequence shown here is derived from an EMBL/GenBank/DDBJ whole genome shotgun (WGS) entry which is preliminary data.</text>
</comment>
<feature type="transmembrane region" description="Helical" evidence="1">
    <location>
        <begin position="70"/>
        <end position="89"/>
    </location>
</feature>
<accession>A0A6G0TAC6</accession>
<keyword evidence="1" id="KW-0812">Transmembrane</keyword>
<organism evidence="2 3">
    <name type="scientific">Aphis glycines</name>
    <name type="common">Soybean aphid</name>
    <dbReference type="NCBI Taxonomy" id="307491"/>
    <lineage>
        <taxon>Eukaryota</taxon>
        <taxon>Metazoa</taxon>
        <taxon>Ecdysozoa</taxon>
        <taxon>Arthropoda</taxon>
        <taxon>Hexapoda</taxon>
        <taxon>Insecta</taxon>
        <taxon>Pterygota</taxon>
        <taxon>Neoptera</taxon>
        <taxon>Paraneoptera</taxon>
        <taxon>Hemiptera</taxon>
        <taxon>Sternorrhyncha</taxon>
        <taxon>Aphidomorpha</taxon>
        <taxon>Aphidoidea</taxon>
        <taxon>Aphididae</taxon>
        <taxon>Aphidini</taxon>
        <taxon>Aphis</taxon>
        <taxon>Aphis</taxon>
    </lineage>
</organism>
<evidence type="ECO:0000313" key="2">
    <source>
        <dbReference type="EMBL" id="KAE9529093.1"/>
    </source>
</evidence>
<dbReference type="AlphaFoldDB" id="A0A6G0TAC6"/>
<evidence type="ECO:0000313" key="3">
    <source>
        <dbReference type="Proteomes" id="UP000475862"/>
    </source>
</evidence>
<evidence type="ECO:0000256" key="1">
    <source>
        <dbReference type="SAM" id="Phobius"/>
    </source>
</evidence>
<keyword evidence="1" id="KW-0472">Membrane</keyword>
<reference evidence="2 3" key="1">
    <citation type="submission" date="2019-08" db="EMBL/GenBank/DDBJ databases">
        <title>The genome of the soybean aphid Biotype 1, its phylome, world population structure and adaptation to the North American continent.</title>
        <authorList>
            <person name="Giordano R."/>
            <person name="Donthu R.K."/>
            <person name="Hernandez A.G."/>
            <person name="Wright C.L."/>
            <person name="Zimin A.V."/>
        </authorList>
    </citation>
    <scope>NUCLEOTIDE SEQUENCE [LARGE SCALE GENOMIC DNA]</scope>
    <source>
        <tissue evidence="2">Whole aphids</tissue>
    </source>
</reference>
<keyword evidence="1" id="KW-1133">Transmembrane helix</keyword>
<sequence>MEYAIRAQTNEVYFGVECRESAQVLIAMVRPPLLVFGLPYNMWCVSCLHRPVALSVKLGVLVVVANMNPALILCVFKYLVTTLIIAFLLQYKNWWAYYLDTFQGHSSICISLDTRHDSERSDDCIDFTMIPIGKTAEHIKSYKVSIDQKYCANGNRGTRKRIGRITDFAYATKYVYVSRSAAYRSPLLSSQRLSSVTTRRPGLSDAVYFYVYQIVKQYVDYIFNTKIDLIRHHKFFGGNCVTQNMFTM</sequence>
<protein>
    <submittedName>
        <fullName evidence="2">Uncharacterized protein</fullName>
    </submittedName>
</protein>
<keyword evidence="3" id="KW-1185">Reference proteome</keyword>
<name>A0A6G0TAC6_APHGL</name>
<dbReference type="EMBL" id="VYZN01000047">
    <property type="protein sequence ID" value="KAE9529093.1"/>
    <property type="molecule type" value="Genomic_DNA"/>
</dbReference>